<organism evidence="1 2">
    <name type="scientific">Dinoponera quadriceps</name>
    <name type="common">South American ant</name>
    <dbReference type="NCBI Taxonomy" id="609295"/>
    <lineage>
        <taxon>Eukaryota</taxon>
        <taxon>Metazoa</taxon>
        <taxon>Ecdysozoa</taxon>
        <taxon>Arthropoda</taxon>
        <taxon>Hexapoda</taxon>
        <taxon>Insecta</taxon>
        <taxon>Pterygota</taxon>
        <taxon>Neoptera</taxon>
        <taxon>Endopterygota</taxon>
        <taxon>Hymenoptera</taxon>
        <taxon>Apocrita</taxon>
        <taxon>Aculeata</taxon>
        <taxon>Formicoidea</taxon>
        <taxon>Formicidae</taxon>
        <taxon>Ponerinae</taxon>
        <taxon>Ponerini</taxon>
        <taxon>Dinoponera</taxon>
    </lineage>
</organism>
<accession>A0A6P3XKP7</accession>
<evidence type="ECO:0000313" key="1">
    <source>
        <dbReference type="Proteomes" id="UP000515204"/>
    </source>
</evidence>
<proteinExistence type="predicted"/>
<evidence type="ECO:0000313" key="2">
    <source>
        <dbReference type="RefSeq" id="XP_014478543.1"/>
    </source>
</evidence>
<name>A0A6P3XKP7_DINQU</name>
<dbReference type="RefSeq" id="XP_014478543.1">
    <property type="nucleotide sequence ID" value="XM_014623057.1"/>
</dbReference>
<dbReference type="OrthoDB" id="7554101at2759"/>
<sequence length="116" mass="13608">MWSGKLYKRTRLHIYIFTNMRPLIREVLMNTPPDTTVIYVKGSQKKDWLLSLLGDCDMTIGIETIDVDYEDISRLETLIGGSSFLCGRHLKNCALCNIMHLHTWWSQRHDQLADYF</sequence>
<dbReference type="AlphaFoldDB" id="A0A6P3XKP7"/>
<gene>
    <name evidence="2" type="primary">LOC106746451</name>
</gene>
<keyword evidence="1" id="KW-1185">Reference proteome</keyword>
<protein>
    <submittedName>
        <fullName evidence="2">Uncharacterized protein LOC106746451</fullName>
    </submittedName>
</protein>
<dbReference type="Proteomes" id="UP000515204">
    <property type="component" value="Unplaced"/>
</dbReference>
<reference evidence="2" key="1">
    <citation type="submission" date="2025-08" db="UniProtKB">
        <authorList>
            <consortium name="RefSeq"/>
        </authorList>
    </citation>
    <scope>IDENTIFICATION</scope>
</reference>
<dbReference type="GeneID" id="106746451"/>
<dbReference type="KEGG" id="dqu:106746451"/>